<comment type="caution">
    <text evidence="2">The sequence shown here is derived from an EMBL/GenBank/DDBJ whole genome shotgun (WGS) entry which is preliminary data.</text>
</comment>
<feature type="chain" id="PRO_5045416259" evidence="1">
    <location>
        <begin position="27"/>
        <end position="149"/>
    </location>
</feature>
<evidence type="ECO:0000313" key="3">
    <source>
        <dbReference type="Proteomes" id="UP001595548"/>
    </source>
</evidence>
<feature type="signal peptide" evidence="1">
    <location>
        <begin position="1"/>
        <end position="26"/>
    </location>
</feature>
<dbReference type="RefSeq" id="WP_339614916.1">
    <property type="nucleotide sequence ID" value="NZ_AP031500.1"/>
</dbReference>
<dbReference type="EMBL" id="JBHRTL010000006">
    <property type="protein sequence ID" value="MFC3154758.1"/>
    <property type="molecule type" value="Genomic_DNA"/>
</dbReference>
<sequence>MSILSKKAVLGSLGLVLVLSAAQSQARDDESMRPVSDVLEKYESKLNSDVALYFGKQSHPAVAKKLGEYPTNKKTNGFNKSDSEACEWVMLSALLSLQERAVREGGDAVVNIRSYYKKDEVSSETEYECHNGAFVAGVALIGEVVKLEK</sequence>
<evidence type="ECO:0000313" key="2">
    <source>
        <dbReference type="EMBL" id="MFC3154758.1"/>
    </source>
</evidence>
<evidence type="ECO:0000256" key="1">
    <source>
        <dbReference type="SAM" id="SignalP"/>
    </source>
</evidence>
<name>A0ABV7HLL5_9GAMM</name>
<keyword evidence="3" id="KW-1185">Reference proteome</keyword>
<proteinExistence type="predicted"/>
<reference evidence="3" key="1">
    <citation type="journal article" date="2019" name="Int. J. Syst. Evol. Microbiol.">
        <title>The Global Catalogue of Microorganisms (GCM) 10K type strain sequencing project: providing services to taxonomists for standard genome sequencing and annotation.</title>
        <authorList>
            <consortium name="The Broad Institute Genomics Platform"/>
            <consortium name="The Broad Institute Genome Sequencing Center for Infectious Disease"/>
            <person name="Wu L."/>
            <person name="Ma J."/>
        </authorList>
    </citation>
    <scope>NUCLEOTIDE SEQUENCE [LARGE SCALE GENOMIC DNA]</scope>
    <source>
        <strain evidence="3">KCTC 52141</strain>
    </source>
</reference>
<keyword evidence="1" id="KW-0732">Signal</keyword>
<protein>
    <submittedName>
        <fullName evidence="2">Excinuclease ATPase subunit</fullName>
    </submittedName>
</protein>
<organism evidence="2 3">
    <name type="scientific">Gilvimarinus japonicus</name>
    <dbReference type="NCBI Taxonomy" id="1796469"/>
    <lineage>
        <taxon>Bacteria</taxon>
        <taxon>Pseudomonadati</taxon>
        <taxon>Pseudomonadota</taxon>
        <taxon>Gammaproteobacteria</taxon>
        <taxon>Cellvibrionales</taxon>
        <taxon>Cellvibrionaceae</taxon>
        <taxon>Gilvimarinus</taxon>
    </lineage>
</organism>
<dbReference type="Proteomes" id="UP001595548">
    <property type="component" value="Unassembled WGS sequence"/>
</dbReference>
<gene>
    <name evidence="2" type="ORF">ACFOEB_06035</name>
</gene>
<accession>A0ABV7HLL5</accession>